<organism evidence="5 6">
    <name type="scientific">Magallana gigas</name>
    <name type="common">Pacific oyster</name>
    <name type="synonym">Crassostrea gigas</name>
    <dbReference type="NCBI Taxonomy" id="29159"/>
    <lineage>
        <taxon>Eukaryota</taxon>
        <taxon>Metazoa</taxon>
        <taxon>Spiralia</taxon>
        <taxon>Lophotrochozoa</taxon>
        <taxon>Mollusca</taxon>
        <taxon>Bivalvia</taxon>
        <taxon>Autobranchia</taxon>
        <taxon>Pteriomorphia</taxon>
        <taxon>Ostreida</taxon>
        <taxon>Ostreoidea</taxon>
        <taxon>Ostreidae</taxon>
        <taxon>Magallana</taxon>
    </lineage>
</organism>
<feature type="region of interest" description="Disordered" evidence="3">
    <location>
        <begin position="373"/>
        <end position="394"/>
    </location>
</feature>
<keyword evidence="2" id="KW-0067">ATP-binding</keyword>
<feature type="region of interest" description="Disordered" evidence="3">
    <location>
        <begin position="1064"/>
        <end position="1093"/>
    </location>
</feature>
<evidence type="ECO:0000259" key="4">
    <source>
        <dbReference type="PROSITE" id="PS50011"/>
    </source>
</evidence>
<dbReference type="PROSITE" id="PS50011">
    <property type="entry name" value="PROTEIN_KINASE_DOM"/>
    <property type="match status" value="1"/>
</dbReference>
<feature type="region of interest" description="Disordered" evidence="3">
    <location>
        <begin position="814"/>
        <end position="845"/>
    </location>
</feature>
<proteinExistence type="predicted"/>
<dbReference type="GO" id="GO:0005524">
    <property type="term" value="F:ATP binding"/>
    <property type="evidence" value="ECO:0007669"/>
    <property type="project" value="UniProtKB-KW"/>
</dbReference>
<feature type="compositionally biased region" description="Polar residues" evidence="3">
    <location>
        <begin position="817"/>
        <end position="832"/>
    </location>
</feature>
<dbReference type="InterPro" id="IPR011009">
    <property type="entry name" value="Kinase-like_dom_sf"/>
</dbReference>
<accession>A0A8W8LQY9</accession>
<dbReference type="FunFam" id="1.10.510.10:FF:000571">
    <property type="entry name" value="Maternal embryonic leucine zipper kinase"/>
    <property type="match status" value="1"/>
</dbReference>
<feature type="compositionally biased region" description="Polar residues" evidence="3">
    <location>
        <begin position="452"/>
        <end position="483"/>
    </location>
</feature>
<dbReference type="SMART" id="SM00220">
    <property type="entry name" value="S_TKc"/>
    <property type="match status" value="1"/>
</dbReference>
<dbReference type="InterPro" id="IPR008271">
    <property type="entry name" value="Ser/Thr_kinase_AS"/>
</dbReference>
<keyword evidence="6" id="KW-1185">Reference proteome</keyword>
<dbReference type="CDD" id="cd14003">
    <property type="entry name" value="STKc_AMPK-like"/>
    <property type="match status" value="1"/>
</dbReference>
<evidence type="ECO:0000256" key="1">
    <source>
        <dbReference type="ARBA" id="ARBA00022741"/>
    </source>
</evidence>
<evidence type="ECO:0000313" key="5">
    <source>
        <dbReference type="EnsemblMetazoa" id="G2932.3:cds"/>
    </source>
</evidence>
<name>A0A8W8LQY9_MAGGI</name>
<dbReference type="PROSITE" id="PS00108">
    <property type="entry name" value="PROTEIN_KINASE_ST"/>
    <property type="match status" value="1"/>
</dbReference>
<sequence>MGKKIQCLGRYVMDCQTLGKGSFARVELATHGVTGCKPWTNICPQHSFFKERLYQVAIKIVDTRKIKDEYCRQNLHREARILAQLRHPNIVRLYETLKATTLYCLVLECALGGDLMTFIRTQKQFCLPEERARDFFRQLVSAVHYLHERGVAHRDLKMENIMLDEKKKNIKIVDFGLSNTYNKDELMRTRCGSLEYAAPELFNPSEKYGPEVDVWAVGIITYAMVIGKLPFTTPYTDQYRRQKLLQQVEKGITEPQLKEMCHLSEELKQLLCKLLEPNPSHRLPLMDVEIHPWVTCDAKMPFYPFHAFPRDKLLKSQVIDELTEMMNMNKEQVEKTVHESKCDELSAMFNMMMDNKRKDKGVFDLDYTSFHEKRREKREPKAATSNDHKEDHGAPMTEAEKLQAAHDHKVSTAFDFMALCSAPTWLEGKKRKSRRRKNPLHSPLPSAATEADSVQHSTETLAITQGTPDNPNLLSPSQAQPYNRRSLRRRSSKRRPGPRSSSYGPGHRRTNSMKEQKCSSQPNSPVLLVNPEIKIDPPISANQTPRSSRSPFHSGSVTLLVPNQKQHRSCSDMTDDESHDESDPNYSDSSCPNSAGYIHPDEIIPVFESKTTTSTAEVHSRQSKSLLGAVHQDSVEAKIASADIKAIVRPKHKVISAAGNGHIQTTVNHCVKSENECNYSSSGSCDEKYSMQKSEVQVLSESDSHDEACGGCDQVDGNMPTTSQDIGVVCLSDVECSEDQSDSRTNLLDVETPSSVVKEIHHPLKGRRINSKDQTENTILIDLKRNRTSMPQKLGLKLPVVKNFPNKQSVHAKDIANESSSDVNEPESSTHANLPEDKLSPLTPSESYSKHLYKFAMPNTPTRNMFKTPLARIESFHSDDFDYLLSNPELKSTATTPSSCVQTPTLPCFGYKLNLKKKNAKLKSEKAKQKSSLTNARGNMKYASEGPEVSECQSISSDHLSIGAGNDPSRTDDGLEKGSTVSKAKIHPMDREDQETELLIKGSKVSLSNQKNRCLANCDTSDNEIKGKNSQNCSDKNGKHNTESKKLIKCSPWKHGFVQFLRKKKPSHPHRSQNNNDSVHSNHYVDSRNGHARLGCNSAHLRTNQEDSSSEMETAFSPSPIPVFSDNLEVHSSPVPGQVTPSPTPTKVFDFTVVSSESPQAKSCLLSWKGCRDCTYSDDQQSDDGQGSECTFKFEQSVDVAIKTSMSIKSVQDAKKYSAYKKYAHT</sequence>
<dbReference type="PANTHER" id="PTHR24346:SF30">
    <property type="entry name" value="MATERNAL EMBRYONIC LEUCINE ZIPPER KINASE"/>
    <property type="match status" value="1"/>
</dbReference>
<dbReference type="Pfam" id="PF00069">
    <property type="entry name" value="Pkinase"/>
    <property type="match status" value="1"/>
</dbReference>
<dbReference type="PANTHER" id="PTHR24346">
    <property type="entry name" value="MAP/MICROTUBULE AFFINITY-REGULATING KINASE"/>
    <property type="match status" value="1"/>
</dbReference>
<dbReference type="Gene3D" id="1.10.510.10">
    <property type="entry name" value="Transferase(Phosphotransferase) domain 1"/>
    <property type="match status" value="1"/>
</dbReference>
<dbReference type="SUPFAM" id="SSF56112">
    <property type="entry name" value="Protein kinase-like (PK-like)"/>
    <property type="match status" value="1"/>
</dbReference>
<dbReference type="GO" id="GO:0005737">
    <property type="term" value="C:cytoplasm"/>
    <property type="evidence" value="ECO:0007669"/>
    <property type="project" value="TreeGrafter"/>
</dbReference>
<feature type="region of interest" description="Disordered" evidence="3">
    <location>
        <begin position="428"/>
        <end position="594"/>
    </location>
</feature>
<dbReference type="Proteomes" id="UP000005408">
    <property type="component" value="Unassembled WGS sequence"/>
</dbReference>
<dbReference type="AlphaFoldDB" id="A0A8W8LQY9"/>
<dbReference type="GO" id="GO:0035556">
    <property type="term" value="P:intracellular signal transduction"/>
    <property type="evidence" value="ECO:0007669"/>
    <property type="project" value="TreeGrafter"/>
</dbReference>
<keyword evidence="1" id="KW-0547">Nucleotide-binding</keyword>
<feature type="domain" description="Protein kinase" evidence="4">
    <location>
        <begin position="12"/>
        <end position="294"/>
    </location>
</feature>
<evidence type="ECO:0000313" key="6">
    <source>
        <dbReference type="Proteomes" id="UP000005408"/>
    </source>
</evidence>
<dbReference type="InterPro" id="IPR000719">
    <property type="entry name" value="Prot_kinase_dom"/>
</dbReference>
<dbReference type="EnsemblMetazoa" id="G2932.3">
    <property type="protein sequence ID" value="G2932.3:cds"/>
    <property type="gene ID" value="G2932"/>
</dbReference>
<feature type="compositionally biased region" description="Basic residues" evidence="3">
    <location>
        <begin position="485"/>
        <end position="497"/>
    </location>
</feature>
<feature type="compositionally biased region" description="Polar residues" evidence="3">
    <location>
        <begin position="540"/>
        <end position="564"/>
    </location>
</feature>
<feature type="compositionally biased region" description="Polar residues" evidence="3">
    <location>
        <begin position="1072"/>
        <end position="1081"/>
    </location>
</feature>
<feature type="region of interest" description="Disordered" evidence="3">
    <location>
        <begin position="922"/>
        <end position="994"/>
    </location>
</feature>
<feature type="compositionally biased region" description="Polar residues" evidence="3">
    <location>
        <begin position="584"/>
        <end position="593"/>
    </location>
</feature>
<evidence type="ECO:0000256" key="3">
    <source>
        <dbReference type="SAM" id="MobiDB-lite"/>
    </source>
</evidence>
<evidence type="ECO:0000256" key="2">
    <source>
        <dbReference type="ARBA" id="ARBA00022840"/>
    </source>
</evidence>
<feature type="compositionally biased region" description="Basic residues" evidence="3">
    <location>
        <begin position="429"/>
        <end position="439"/>
    </location>
</feature>
<dbReference type="GO" id="GO:0004674">
    <property type="term" value="F:protein serine/threonine kinase activity"/>
    <property type="evidence" value="ECO:0007669"/>
    <property type="project" value="TreeGrafter"/>
</dbReference>
<reference evidence="5" key="1">
    <citation type="submission" date="2022-08" db="UniProtKB">
        <authorList>
            <consortium name="EnsemblMetazoa"/>
        </authorList>
    </citation>
    <scope>IDENTIFICATION</scope>
    <source>
        <strain evidence="5">05x7-T-G4-1.051#20</strain>
    </source>
</reference>
<protein>
    <recommendedName>
        <fullName evidence="4">Protein kinase domain-containing protein</fullName>
    </recommendedName>
</protein>